<protein>
    <submittedName>
        <fullName evidence="12">Type II secretion system protein GspL</fullName>
    </submittedName>
</protein>
<dbReference type="SUPFAM" id="SSF53067">
    <property type="entry name" value="Actin-like ATPase domain"/>
    <property type="match status" value="1"/>
</dbReference>
<evidence type="ECO:0000256" key="7">
    <source>
        <dbReference type="ARBA" id="ARBA00022927"/>
    </source>
</evidence>
<keyword evidence="8" id="KW-1133">Transmembrane helix</keyword>
<evidence type="ECO:0000256" key="3">
    <source>
        <dbReference type="ARBA" id="ARBA00022448"/>
    </source>
</evidence>
<keyword evidence="9" id="KW-0472">Membrane</keyword>
<evidence type="ECO:0000313" key="13">
    <source>
        <dbReference type="Proteomes" id="UP001606305"/>
    </source>
</evidence>
<dbReference type="RefSeq" id="WP_394485851.1">
    <property type="nucleotide sequence ID" value="NZ_JBIGIA010000001.1"/>
</dbReference>
<evidence type="ECO:0000256" key="8">
    <source>
        <dbReference type="ARBA" id="ARBA00022989"/>
    </source>
</evidence>
<dbReference type="PIRSF" id="PIRSF015761">
    <property type="entry name" value="Protein_L"/>
    <property type="match status" value="1"/>
</dbReference>
<keyword evidence="13" id="KW-1185">Reference proteome</keyword>
<evidence type="ECO:0000259" key="11">
    <source>
        <dbReference type="Pfam" id="PF12693"/>
    </source>
</evidence>
<reference evidence="12 13" key="1">
    <citation type="submission" date="2024-09" db="EMBL/GenBank/DDBJ databases">
        <title>Novel species of the genus Pelomonas and Roseateles isolated from streams.</title>
        <authorList>
            <person name="Lu H."/>
        </authorList>
    </citation>
    <scope>NUCLEOTIDE SEQUENCE [LARGE SCALE GENOMIC DNA]</scope>
    <source>
        <strain evidence="12 13">BYS96W</strain>
    </source>
</reference>
<evidence type="ECO:0000256" key="6">
    <source>
        <dbReference type="ARBA" id="ARBA00022692"/>
    </source>
</evidence>
<dbReference type="Gene3D" id="3.30.420.380">
    <property type="match status" value="1"/>
</dbReference>
<feature type="domain" description="GspL cytoplasmic actin-ATPase-like" evidence="10">
    <location>
        <begin position="48"/>
        <end position="149"/>
    </location>
</feature>
<feature type="domain" description="GspL periplasmic" evidence="11">
    <location>
        <begin position="270"/>
        <end position="403"/>
    </location>
</feature>
<evidence type="ECO:0000259" key="10">
    <source>
        <dbReference type="Pfam" id="PF05134"/>
    </source>
</evidence>
<dbReference type="InterPro" id="IPR043129">
    <property type="entry name" value="ATPase_NBD"/>
</dbReference>
<accession>A0ABW7G069</accession>
<evidence type="ECO:0000313" key="12">
    <source>
        <dbReference type="EMBL" id="MFG6455295.1"/>
    </source>
</evidence>
<dbReference type="Pfam" id="PF05134">
    <property type="entry name" value="T2SSL"/>
    <property type="match status" value="1"/>
</dbReference>
<comment type="caution">
    <text evidence="12">The sequence shown here is derived from an EMBL/GenBank/DDBJ whole genome shotgun (WGS) entry which is preliminary data.</text>
</comment>
<evidence type="ECO:0000256" key="9">
    <source>
        <dbReference type="ARBA" id="ARBA00023136"/>
    </source>
</evidence>
<evidence type="ECO:0000256" key="5">
    <source>
        <dbReference type="ARBA" id="ARBA00022519"/>
    </source>
</evidence>
<dbReference type="Pfam" id="PF12693">
    <property type="entry name" value="GspL_C"/>
    <property type="match status" value="1"/>
</dbReference>
<keyword evidence="4" id="KW-1003">Cell membrane</keyword>
<keyword evidence="7" id="KW-0653">Protein transport</keyword>
<dbReference type="NCBIfam" id="TIGR01709">
    <property type="entry name" value="typeII_sec_gspL"/>
    <property type="match status" value="1"/>
</dbReference>
<comment type="subcellular location">
    <subcellularLocation>
        <location evidence="1">Cell inner membrane</location>
        <topology evidence="1">Single-pass membrane protein</topology>
    </subcellularLocation>
</comment>
<evidence type="ECO:0000256" key="1">
    <source>
        <dbReference type="ARBA" id="ARBA00004377"/>
    </source>
</evidence>
<dbReference type="InterPro" id="IPR024230">
    <property type="entry name" value="GspL_cyto_dom"/>
</dbReference>
<dbReference type="InterPro" id="IPR007812">
    <property type="entry name" value="T2SS_protein-GspL"/>
</dbReference>
<organism evidence="12 13">
    <name type="scientific">Pelomonas nitida</name>
    <dbReference type="NCBI Taxonomy" id="3299027"/>
    <lineage>
        <taxon>Bacteria</taxon>
        <taxon>Pseudomonadati</taxon>
        <taxon>Pseudomonadota</taxon>
        <taxon>Betaproteobacteria</taxon>
        <taxon>Burkholderiales</taxon>
        <taxon>Sphaerotilaceae</taxon>
        <taxon>Roseateles</taxon>
    </lineage>
</organism>
<keyword evidence="5" id="KW-0997">Cell inner membrane</keyword>
<keyword evidence="6" id="KW-0812">Transmembrane</keyword>
<gene>
    <name evidence="12" type="primary">gspL</name>
    <name evidence="12" type="ORF">ACG00X_00450</name>
</gene>
<sequence>MSTLLLFLPPRTRLRALGKPAPIAPDSTRTGLPREYEWALTDDGSHIEREGRSPVTRLPAAETVVAVVSESDISWRRVDLPRAGRQMRAALAGKLEEALLEEPETLHFAVEPDAAGGDAAWVAITSKPWLAEHLAHLDAANIFVDRVAPLAWPEELARGHFFETQNGVAEDGISLRWSHVDGVSTLPLQGGMPRQFFQPGLVNAAQWTATPSIATSAERWLGTAVAVLTPAQRALGAIDSPWDLRQFDLAPRTRGIRALRLAGRNLMRKPWQPARRGLAALLVVQVLGLNLWAWHQHREVNARREAVNATLTSAFPEVRAILDAPAQMQKQVDMLRIAGGGIGQQDLESQLAAAASAWPQGRAPADTINFESGRLALSAQNWSPPEIEYFRSQLQSDGWQLDVTNGQLTLSRASAQGRR</sequence>
<name>A0ABW7G069_9BURK</name>
<evidence type="ECO:0000256" key="4">
    <source>
        <dbReference type="ARBA" id="ARBA00022475"/>
    </source>
</evidence>
<dbReference type="InterPro" id="IPR025691">
    <property type="entry name" value="GspL_pp_dom"/>
</dbReference>
<dbReference type="EMBL" id="JBIGIA010000001">
    <property type="protein sequence ID" value="MFG6455295.1"/>
    <property type="molecule type" value="Genomic_DNA"/>
</dbReference>
<evidence type="ECO:0000256" key="2">
    <source>
        <dbReference type="ARBA" id="ARBA00005318"/>
    </source>
</evidence>
<comment type="similarity">
    <text evidence="2">Belongs to the GSP L family.</text>
</comment>
<keyword evidence="3" id="KW-0813">Transport</keyword>
<dbReference type="Proteomes" id="UP001606305">
    <property type="component" value="Unassembled WGS sequence"/>
</dbReference>
<proteinExistence type="inferred from homology"/>